<dbReference type="EC" id="2.4.-.-" evidence="3"/>
<evidence type="ECO:0000256" key="1">
    <source>
        <dbReference type="ARBA" id="ARBA00022679"/>
    </source>
</evidence>
<evidence type="ECO:0000259" key="2">
    <source>
        <dbReference type="Pfam" id="PF00534"/>
    </source>
</evidence>
<comment type="caution">
    <text evidence="3">The sequence shown here is derived from an EMBL/GenBank/DDBJ whole genome shotgun (WGS) entry which is preliminary data.</text>
</comment>
<evidence type="ECO:0000313" key="3">
    <source>
        <dbReference type="EMBL" id="MFC5515874.1"/>
    </source>
</evidence>
<evidence type="ECO:0000313" key="4">
    <source>
        <dbReference type="Proteomes" id="UP001596150"/>
    </source>
</evidence>
<reference evidence="4" key="1">
    <citation type="journal article" date="2019" name="Int. J. Syst. Evol. Microbiol.">
        <title>The Global Catalogue of Microorganisms (GCM) 10K type strain sequencing project: providing services to taxonomists for standard genome sequencing and annotation.</title>
        <authorList>
            <consortium name="The Broad Institute Genomics Platform"/>
            <consortium name="The Broad Institute Genome Sequencing Center for Infectious Disease"/>
            <person name="Wu L."/>
            <person name="Ma J."/>
        </authorList>
    </citation>
    <scope>NUCLEOTIDE SEQUENCE [LARGE SCALE GENOMIC DNA]</scope>
    <source>
        <strain evidence="4">KACC 12633</strain>
    </source>
</reference>
<organism evidence="3 4">
    <name type="scientific">Kaistia terrae</name>
    <dbReference type="NCBI Taxonomy" id="537017"/>
    <lineage>
        <taxon>Bacteria</taxon>
        <taxon>Pseudomonadati</taxon>
        <taxon>Pseudomonadota</taxon>
        <taxon>Alphaproteobacteria</taxon>
        <taxon>Hyphomicrobiales</taxon>
        <taxon>Kaistiaceae</taxon>
        <taxon>Kaistia</taxon>
    </lineage>
</organism>
<dbReference type="Gene3D" id="3.40.50.2000">
    <property type="entry name" value="Glycogen Phosphorylase B"/>
    <property type="match status" value="1"/>
</dbReference>
<dbReference type="Proteomes" id="UP001596150">
    <property type="component" value="Unassembled WGS sequence"/>
</dbReference>
<dbReference type="PANTHER" id="PTHR46401:SF2">
    <property type="entry name" value="GLYCOSYLTRANSFERASE WBBK-RELATED"/>
    <property type="match status" value="1"/>
</dbReference>
<dbReference type="RefSeq" id="WP_266341907.1">
    <property type="nucleotide sequence ID" value="NZ_JAPKNH010000001.1"/>
</dbReference>
<dbReference type="PANTHER" id="PTHR46401">
    <property type="entry name" value="GLYCOSYLTRANSFERASE WBBK-RELATED"/>
    <property type="match status" value="1"/>
</dbReference>
<feature type="domain" description="Glycosyl transferase family 1" evidence="2">
    <location>
        <begin position="169"/>
        <end position="323"/>
    </location>
</feature>
<dbReference type="GO" id="GO:0016757">
    <property type="term" value="F:glycosyltransferase activity"/>
    <property type="evidence" value="ECO:0007669"/>
    <property type="project" value="UniProtKB-KW"/>
</dbReference>
<sequence length="352" mass="38409">MAANPVLYVDESHLGRHVTGLERITLELFSVAALAPLAVEPLRASGVRGMIVAQTLSLPARLAANRRALALCPGFPPSIPLSLFGDRVIPYIHDTFLLSRPQDLNWRAKYYMAPAFRFALRRLPWLLVNSETTRAEVASRANSRAEISLYRPRIRDVFGIAEQALRPRSWLPGQPLRLIAIGTVEPRKNLRAAAAIVAALQQSGIDAQLDIVGRFGWGDEMEALKASPHVTLHGYQEADRVRALIGEAHALITTSHDEGLGLTPLEAQHGGLAVIATDIKVFREALGDSGLWIDPANPGSAAAILRERLASPDALAAIASKARANLERWNACADRDRQQLIERLTAKLAAQR</sequence>
<dbReference type="SUPFAM" id="SSF53756">
    <property type="entry name" value="UDP-Glycosyltransferase/glycogen phosphorylase"/>
    <property type="match status" value="1"/>
</dbReference>
<accession>A0ABW0PZP4</accession>
<dbReference type="EMBL" id="JBHSML010000003">
    <property type="protein sequence ID" value="MFC5515874.1"/>
    <property type="molecule type" value="Genomic_DNA"/>
</dbReference>
<dbReference type="Pfam" id="PF00534">
    <property type="entry name" value="Glycos_transf_1"/>
    <property type="match status" value="1"/>
</dbReference>
<keyword evidence="1 3" id="KW-0808">Transferase</keyword>
<dbReference type="InterPro" id="IPR001296">
    <property type="entry name" value="Glyco_trans_1"/>
</dbReference>
<name>A0ABW0PZP4_9HYPH</name>
<keyword evidence="4" id="KW-1185">Reference proteome</keyword>
<keyword evidence="3" id="KW-0328">Glycosyltransferase</keyword>
<protein>
    <submittedName>
        <fullName evidence="3">Glycosyltransferase</fullName>
        <ecNumber evidence="3">2.4.-.-</ecNumber>
    </submittedName>
</protein>
<gene>
    <name evidence="3" type="ORF">ACFPP9_08850</name>
</gene>
<proteinExistence type="predicted"/>